<evidence type="ECO:0008006" key="2">
    <source>
        <dbReference type="Google" id="ProtNLM"/>
    </source>
</evidence>
<sequence length="125" mass="15086">MEFCKVCDNLYYIKINNDDNDNLIYYCRKCGNEETNLSNMDLCVSKTNFKEVTNIDYGSNPYIKLDPTLPRIKNIKCPNKDCKRYTSERTKEEKENDEIIYMRYDDKNMKYIYLCPSCNYLWKNE</sequence>
<organism evidence="1">
    <name type="scientific">viral metagenome</name>
    <dbReference type="NCBI Taxonomy" id="1070528"/>
    <lineage>
        <taxon>unclassified sequences</taxon>
        <taxon>metagenomes</taxon>
        <taxon>organismal metagenomes</taxon>
    </lineage>
</organism>
<protein>
    <recommendedName>
        <fullName evidence="2">DNA-directed RNA polymerase M/15kDa subunit domain-containing protein</fullName>
    </recommendedName>
</protein>
<name>A0A6C0BQV0_9ZZZZ</name>
<evidence type="ECO:0000313" key="1">
    <source>
        <dbReference type="EMBL" id="QHS94767.1"/>
    </source>
</evidence>
<accession>A0A6C0BQV0</accession>
<dbReference type="Gene3D" id="2.20.25.10">
    <property type="match status" value="2"/>
</dbReference>
<dbReference type="SUPFAM" id="SSF57783">
    <property type="entry name" value="Zinc beta-ribbon"/>
    <property type="match status" value="2"/>
</dbReference>
<reference evidence="1" key="1">
    <citation type="journal article" date="2020" name="Nature">
        <title>Giant virus diversity and host interactions through global metagenomics.</title>
        <authorList>
            <person name="Schulz F."/>
            <person name="Roux S."/>
            <person name="Paez-Espino D."/>
            <person name="Jungbluth S."/>
            <person name="Walsh D.A."/>
            <person name="Denef V.J."/>
            <person name="McMahon K.D."/>
            <person name="Konstantinidis K.T."/>
            <person name="Eloe-Fadrosh E.A."/>
            <person name="Kyrpides N.C."/>
            <person name="Woyke T."/>
        </authorList>
    </citation>
    <scope>NUCLEOTIDE SEQUENCE</scope>
    <source>
        <strain evidence="1">GVMAG-M-3300018428-16</strain>
    </source>
</reference>
<dbReference type="EMBL" id="MN739233">
    <property type="protein sequence ID" value="QHS94767.1"/>
    <property type="molecule type" value="Genomic_DNA"/>
</dbReference>
<proteinExistence type="predicted"/>
<dbReference type="AlphaFoldDB" id="A0A6C0BQV0"/>